<proteinExistence type="predicted"/>
<dbReference type="Gene3D" id="3.40.630.10">
    <property type="entry name" value="Zn peptidases"/>
    <property type="match status" value="1"/>
</dbReference>
<dbReference type="PROSITE" id="PS51318">
    <property type="entry name" value="TAT"/>
    <property type="match status" value="1"/>
</dbReference>
<dbReference type="PANTHER" id="PTHR43270">
    <property type="entry name" value="BETA-ALA-HIS DIPEPTIDASE"/>
    <property type="match status" value="1"/>
</dbReference>
<dbReference type="Pfam" id="PF07687">
    <property type="entry name" value="M20_dimer"/>
    <property type="match status" value="1"/>
</dbReference>
<dbReference type="Proteomes" id="UP001629244">
    <property type="component" value="Unassembled WGS sequence"/>
</dbReference>
<dbReference type="SUPFAM" id="SSF53187">
    <property type="entry name" value="Zn-dependent exopeptidases"/>
    <property type="match status" value="1"/>
</dbReference>
<reference evidence="6 7" key="1">
    <citation type="submission" date="2024-06" db="EMBL/GenBank/DDBJ databases">
        <authorList>
            <person name="Kaempfer P."/>
            <person name="Viver T."/>
        </authorList>
    </citation>
    <scope>NUCLEOTIDE SEQUENCE [LARGE SCALE GENOMIC DNA]</scope>
    <source>
        <strain evidence="6 7">ST-64</strain>
    </source>
</reference>
<dbReference type="InterPro" id="IPR002933">
    <property type="entry name" value="Peptidase_M20"/>
</dbReference>
<evidence type="ECO:0000313" key="6">
    <source>
        <dbReference type="EMBL" id="MFL9840537.1"/>
    </source>
</evidence>
<evidence type="ECO:0000256" key="1">
    <source>
        <dbReference type="ARBA" id="ARBA00022670"/>
    </source>
</evidence>
<keyword evidence="4" id="KW-0732">Signal</keyword>
<keyword evidence="1" id="KW-0645">Protease</keyword>
<dbReference type="Gene3D" id="3.30.70.360">
    <property type="match status" value="1"/>
</dbReference>
<dbReference type="InterPro" id="IPR011650">
    <property type="entry name" value="Peptidase_M20_dimer"/>
</dbReference>
<sequence>MDMNSGIKRRAMLKGAVAGTALAAPGAGIAADGMAKVKAAIAANHDAAVARLQEWIRLPSIAAEDRGYPEGPEHMQRLALDAGFQHAEIIPSKGKPGVFATLDAGAKKTLGIYFMYDVKQFDPSEWEHPPLAAKLVDKPGFGKVIVGRGAVNQKGPQATFLAALHAMKAAGRTLPVNLVLIAEGEEEIASPNFHEIVTVPKVAAALKKTVGVIIPTGWQSPATGGVTLALGAKGAVEFELTVSGEKWGRGPRGDIHSSEKARVDSPPWRLVAALSTLVSKDGNTVTIDGIQEQVAPLTARQKQLIAMTAANTSEADAKKALGVERWIDDMSWEESMIRLAQVPTVNIQGLVSGYMGPGGKTVLPGRATAKIEMRLVPDLTKEDTLAKLRAHLDKRGFSDVEINVTGGYGPTQTDEGSALIRAELATCERMGVKATLHPRLAGSWPGVIFTGPPLNLPAGQFGFGHGSGAHAPNEYFVIESSNPKVLGMDDAAYGFVDFLYQVAATG</sequence>
<name>A0ABW8YKW3_9SPHN</name>
<accession>A0ABW8YKW3</accession>
<evidence type="ECO:0000256" key="2">
    <source>
        <dbReference type="ARBA" id="ARBA00022723"/>
    </source>
</evidence>
<protein>
    <submittedName>
        <fullName evidence="6">M20/M25/M40 family metallo-hydrolase</fullName>
    </submittedName>
</protein>
<dbReference type="RefSeq" id="WP_408077472.1">
    <property type="nucleotide sequence ID" value="NZ_JBELQC010000001.1"/>
</dbReference>
<feature type="signal peptide" evidence="4">
    <location>
        <begin position="1"/>
        <end position="23"/>
    </location>
</feature>
<evidence type="ECO:0000256" key="4">
    <source>
        <dbReference type="SAM" id="SignalP"/>
    </source>
</evidence>
<organism evidence="6 7">
    <name type="scientific">Sphingomonas plantiphila</name>
    <dbReference type="NCBI Taxonomy" id="3163295"/>
    <lineage>
        <taxon>Bacteria</taxon>
        <taxon>Pseudomonadati</taxon>
        <taxon>Pseudomonadota</taxon>
        <taxon>Alphaproteobacteria</taxon>
        <taxon>Sphingomonadales</taxon>
        <taxon>Sphingomonadaceae</taxon>
        <taxon>Sphingomonas</taxon>
    </lineage>
</organism>
<keyword evidence="3" id="KW-0378">Hydrolase</keyword>
<gene>
    <name evidence="6" type="ORF">ABS767_06135</name>
</gene>
<comment type="caution">
    <text evidence="6">The sequence shown here is derived from an EMBL/GenBank/DDBJ whole genome shotgun (WGS) entry which is preliminary data.</text>
</comment>
<dbReference type="Pfam" id="PF01546">
    <property type="entry name" value="Peptidase_M20"/>
    <property type="match status" value="1"/>
</dbReference>
<dbReference type="InterPro" id="IPR051458">
    <property type="entry name" value="Cyt/Met_Dipeptidase"/>
</dbReference>
<dbReference type="EMBL" id="JBELQC010000001">
    <property type="protein sequence ID" value="MFL9840537.1"/>
    <property type="molecule type" value="Genomic_DNA"/>
</dbReference>
<evidence type="ECO:0000313" key="7">
    <source>
        <dbReference type="Proteomes" id="UP001629244"/>
    </source>
</evidence>
<evidence type="ECO:0000256" key="3">
    <source>
        <dbReference type="ARBA" id="ARBA00022801"/>
    </source>
</evidence>
<evidence type="ECO:0000259" key="5">
    <source>
        <dbReference type="Pfam" id="PF07687"/>
    </source>
</evidence>
<keyword evidence="7" id="KW-1185">Reference proteome</keyword>
<feature type="domain" description="Peptidase M20 dimerisation" evidence="5">
    <location>
        <begin position="231"/>
        <end position="396"/>
    </location>
</feature>
<keyword evidence="2" id="KW-0479">Metal-binding</keyword>
<feature type="chain" id="PRO_5047189156" evidence="4">
    <location>
        <begin position="24"/>
        <end position="506"/>
    </location>
</feature>
<dbReference type="PANTHER" id="PTHR43270:SF4">
    <property type="entry name" value="CARNOSINE DIPEPTIDASE 2, ISOFORM A"/>
    <property type="match status" value="1"/>
</dbReference>
<dbReference type="InterPro" id="IPR006311">
    <property type="entry name" value="TAT_signal"/>
</dbReference>